<dbReference type="EMBL" id="JABDYF010000013">
    <property type="protein sequence ID" value="MBX5092655.1"/>
    <property type="molecule type" value="Genomic_DNA"/>
</dbReference>
<protein>
    <submittedName>
        <fullName evidence="1">Uncharacterized protein</fullName>
    </submittedName>
</protein>
<evidence type="ECO:0000313" key="1">
    <source>
        <dbReference type="EMBL" id="MBX5021064.1"/>
    </source>
</evidence>
<proteinExistence type="predicted"/>
<reference evidence="1 4" key="1">
    <citation type="submission" date="2020-04" db="EMBL/GenBank/DDBJ databases">
        <title>Global-level population genomics: horizontal gene transfer, symbiosis and evolution in Rhizobia.</title>
        <authorList>
            <person name="Gai Y."/>
        </authorList>
    </citation>
    <scope>NUCLEOTIDE SEQUENCE</scope>
    <source>
        <strain evidence="2 4">BLR33</strain>
        <strain evidence="1">BLR57</strain>
    </source>
</reference>
<dbReference type="EMBL" id="JABDYC010000001">
    <property type="protein sequence ID" value="MBX5021064.1"/>
    <property type="molecule type" value="Genomic_DNA"/>
</dbReference>
<name>A0A9Q3QUU9_9HYPH</name>
<sequence>MKHRRSVELAPPHDYAVDMKTQTLTTLPQWFVIHARCRACRHLTALERRNISRRCGPDLSLAELARRLTCKACGNRSDNLLLLETLPRD</sequence>
<dbReference type="AlphaFoldDB" id="A0A9Q3QUU9"/>
<organism evidence="1 3">
    <name type="scientific">Rhizobium lentis</name>
    <dbReference type="NCBI Taxonomy" id="1138194"/>
    <lineage>
        <taxon>Bacteria</taxon>
        <taxon>Pseudomonadati</taxon>
        <taxon>Pseudomonadota</taxon>
        <taxon>Alphaproteobacteria</taxon>
        <taxon>Hyphomicrobiales</taxon>
        <taxon>Rhizobiaceae</taxon>
        <taxon>Rhizobium/Agrobacterium group</taxon>
        <taxon>Rhizobium</taxon>
    </lineage>
</organism>
<evidence type="ECO:0000313" key="4">
    <source>
        <dbReference type="Proteomes" id="UP000770629"/>
    </source>
</evidence>
<accession>A0A9Q3QUU9</accession>
<dbReference type="Proteomes" id="UP000749740">
    <property type="component" value="Unassembled WGS sequence"/>
</dbReference>
<dbReference type="RefSeq" id="WP_221106094.1">
    <property type="nucleotide sequence ID" value="NZ_JABDXQ010000001.1"/>
</dbReference>
<evidence type="ECO:0000313" key="2">
    <source>
        <dbReference type="EMBL" id="MBX5092655.1"/>
    </source>
</evidence>
<dbReference type="Proteomes" id="UP000770629">
    <property type="component" value="Unassembled WGS sequence"/>
</dbReference>
<comment type="caution">
    <text evidence="1">The sequence shown here is derived from an EMBL/GenBank/DDBJ whole genome shotgun (WGS) entry which is preliminary data.</text>
</comment>
<keyword evidence="4" id="KW-1185">Reference proteome</keyword>
<evidence type="ECO:0000313" key="3">
    <source>
        <dbReference type="Proteomes" id="UP000749740"/>
    </source>
</evidence>
<gene>
    <name evidence="2" type="ORF">HJB60_26295</name>
    <name evidence="1" type="ORF">HJB63_00420</name>
</gene>